<accession>A0A2I0T5F5</accession>
<evidence type="ECO:0000259" key="1">
    <source>
        <dbReference type="Pfam" id="PF14529"/>
    </source>
</evidence>
<sequence>MLLMLPDQGEPTDEALLLQLQEPSHSKDLVLLGDFNHPEICWKSNTVRCRQSRRFLECLDDNFQRQEIDSPTRGDAILDLIVTNASELIRDVKIGGNDHALLKFTVLRDTCQTRSIVRTLNFRKASLQLFKELVKRTPWEVVLRDKGAEQSWQIFKDTFHRAQKLSISRCKKSSKKGKRQA</sequence>
<dbReference type="AlphaFoldDB" id="A0A2I0T5F5"/>
<evidence type="ECO:0000313" key="2">
    <source>
        <dbReference type="EMBL" id="PKU29020.1"/>
    </source>
</evidence>
<dbReference type="Pfam" id="PF14529">
    <property type="entry name" value="Exo_endo_phos_2"/>
    <property type="match status" value="1"/>
</dbReference>
<protein>
    <submittedName>
        <fullName evidence="2">Nedd4-binding protein 2-like 2</fullName>
    </submittedName>
</protein>
<name>A0A2I0T5F5_LIMLA</name>
<feature type="domain" description="Endonuclease/exonuclease/phosphatase" evidence="1">
    <location>
        <begin position="14"/>
        <end position="90"/>
    </location>
</feature>
<keyword evidence="3" id="KW-1185">Reference proteome</keyword>
<reference evidence="3" key="1">
    <citation type="submission" date="2017-11" db="EMBL/GenBank/DDBJ databases">
        <authorList>
            <person name="Lima N.C."/>
            <person name="Parody-Merino A.M."/>
            <person name="Battley P.F."/>
            <person name="Fidler A.E."/>
            <person name="Prosdocimi F."/>
        </authorList>
    </citation>
    <scope>NUCLEOTIDE SEQUENCE [LARGE SCALE GENOMIC DNA]</scope>
</reference>
<dbReference type="Proteomes" id="UP000233556">
    <property type="component" value="Unassembled WGS sequence"/>
</dbReference>
<dbReference type="EMBL" id="KZ518452">
    <property type="protein sequence ID" value="PKU29020.1"/>
    <property type="molecule type" value="Genomic_DNA"/>
</dbReference>
<reference evidence="3" key="2">
    <citation type="submission" date="2017-12" db="EMBL/GenBank/DDBJ databases">
        <title>Genome sequence of the Bar-tailed Godwit (Limosa lapponica baueri).</title>
        <authorList>
            <person name="Lima N.C.B."/>
            <person name="Parody-Merino A.M."/>
            <person name="Battley P.F."/>
            <person name="Fidler A.E."/>
            <person name="Prosdocimi F."/>
        </authorList>
    </citation>
    <scope>NUCLEOTIDE SEQUENCE [LARGE SCALE GENOMIC DNA]</scope>
</reference>
<evidence type="ECO:0000313" key="3">
    <source>
        <dbReference type="Proteomes" id="UP000233556"/>
    </source>
</evidence>
<dbReference type="InterPro" id="IPR005135">
    <property type="entry name" value="Endo/exonuclease/phosphatase"/>
</dbReference>
<proteinExistence type="predicted"/>
<dbReference type="Gene3D" id="3.60.10.10">
    <property type="entry name" value="Endonuclease/exonuclease/phosphatase"/>
    <property type="match status" value="1"/>
</dbReference>
<dbReference type="PANTHER" id="PTHR33395">
    <property type="entry name" value="TRANSCRIPTASE, PUTATIVE-RELATED-RELATED"/>
    <property type="match status" value="1"/>
</dbReference>
<dbReference type="InterPro" id="IPR036691">
    <property type="entry name" value="Endo/exonu/phosph_ase_sf"/>
</dbReference>
<dbReference type="PANTHER" id="PTHR33395:SF22">
    <property type="entry name" value="REVERSE TRANSCRIPTASE DOMAIN-CONTAINING PROTEIN"/>
    <property type="match status" value="1"/>
</dbReference>
<dbReference type="GO" id="GO:0007508">
    <property type="term" value="P:larval heart development"/>
    <property type="evidence" value="ECO:0007669"/>
    <property type="project" value="TreeGrafter"/>
</dbReference>
<gene>
    <name evidence="2" type="ORF">llap_20676</name>
</gene>
<dbReference type="GO" id="GO:0003824">
    <property type="term" value="F:catalytic activity"/>
    <property type="evidence" value="ECO:0007669"/>
    <property type="project" value="InterPro"/>
</dbReference>
<dbReference type="GO" id="GO:0031012">
    <property type="term" value="C:extracellular matrix"/>
    <property type="evidence" value="ECO:0007669"/>
    <property type="project" value="TreeGrafter"/>
</dbReference>
<dbReference type="OrthoDB" id="6152807at2759"/>
<organism evidence="2 3">
    <name type="scientific">Limosa lapponica baueri</name>
    <dbReference type="NCBI Taxonomy" id="1758121"/>
    <lineage>
        <taxon>Eukaryota</taxon>
        <taxon>Metazoa</taxon>
        <taxon>Chordata</taxon>
        <taxon>Craniata</taxon>
        <taxon>Vertebrata</taxon>
        <taxon>Euteleostomi</taxon>
        <taxon>Archelosauria</taxon>
        <taxon>Archosauria</taxon>
        <taxon>Dinosauria</taxon>
        <taxon>Saurischia</taxon>
        <taxon>Theropoda</taxon>
        <taxon>Coelurosauria</taxon>
        <taxon>Aves</taxon>
        <taxon>Neognathae</taxon>
        <taxon>Neoaves</taxon>
        <taxon>Charadriiformes</taxon>
        <taxon>Scolopacidae</taxon>
        <taxon>Limosa</taxon>
    </lineage>
</organism>
<dbReference type="GO" id="GO:0061343">
    <property type="term" value="P:cell adhesion involved in heart morphogenesis"/>
    <property type="evidence" value="ECO:0007669"/>
    <property type="project" value="TreeGrafter"/>
</dbReference>